<dbReference type="EC" id="2.7.13.3" evidence="2"/>
<dbReference type="GO" id="GO:0000155">
    <property type="term" value="F:phosphorelay sensor kinase activity"/>
    <property type="evidence" value="ECO:0007669"/>
    <property type="project" value="InterPro"/>
</dbReference>
<evidence type="ECO:0000313" key="9">
    <source>
        <dbReference type="Proteomes" id="UP000451233"/>
    </source>
</evidence>
<dbReference type="CDD" id="cd00082">
    <property type="entry name" value="HisKA"/>
    <property type="match status" value="1"/>
</dbReference>
<evidence type="ECO:0000256" key="5">
    <source>
        <dbReference type="ARBA" id="ARBA00022777"/>
    </source>
</evidence>
<dbReference type="InterPro" id="IPR035965">
    <property type="entry name" value="PAS-like_dom_sf"/>
</dbReference>
<dbReference type="SUPFAM" id="SSF55785">
    <property type="entry name" value="PYP-like sensor domain (PAS domain)"/>
    <property type="match status" value="2"/>
</dbReference>
<protein>
    <recommendedName>
        <fullName evidence="2">histidine kinase</fullName>
        <ecNumber evidence="2">2.7.13.3</ecNumber>
    </recommendedName>
</protein>
<keyword evidence="5" id="KW-0418">Kinase</keyword>
<dbReference type="Pfam" id="PF02518">
    <property type="entry name" value="HATPase_c"/>
    <property type="match status" value="1"/>
</dbReference>
<accession>A0A7K1XYI1</accession>
<name>A0A7K1XYI1_9SPHI</name>
<dbReference type="InterPro" id="IPR013656">
    <property type="entry name" value="PAS_4"/>
</dbReference>
<dbReference type="Gene3D" id="2.10.70.100">
    <property type="match status" value="1"/>
</dbReference>
<gene>
    <name evidence="8" type="ORF">GS398_10825</name>
</gene>
<evidence type="ECO:0000256" key="2">
    <source>
        <dbReference type="ARBA" id="ARBA00012438"/>
    </source>
</evidence>
<evidence type="ECO:0000256" key="4">
    <source>
        <dbReference type="ARBA" id="ARBA00022679"/>
    </source>
</evidence>
<dbReference type="PANTHER" id="PTHR43304">
    <property type="entry name" value="PHYTOCHROME-LIKE PROTEIN CPH1"/>
    <property type="match status" value="1"/>
</dbReference>
<dbReference type="Gene3D" id="1.10.287.130">
    <property type="match status" value="1"/>
</dbReference>
<comment type="catalytic activity">
    <reaction evidence="1">
        <text>ATP + protein L-histidine = ADP + protein N-phospho-L-histidine.</text>
        <dbReference type="EC" id="2.7.13.3"/>
    </reaction>
</comment>
<organism evidence="8 9">
    <name type="scientific">Hufsiella ginkgonis</name>
    <dbReference type="NCBI Taxonomy" id="2695274"/>
    <lineage>
        <taxon>Bacteria</taxon>
        <taxon>Pseudomonadati</taxon>
        <taxon>Bacteroidota</taxon>
        <taxon>Sphingobacteriia</taxon>
        <taxon>Sphingobacteriales</taxon>
        <taxon>Sphingobacteriaceae</taxon>
        <taxon>Hufsiella</taxon>
    </lineage>
</organism>
<feature type="domain" description="PAC" evidence="7">
    <location>
        <begin position="396"/>
        <end position="448"/>
    </location>
</feature>
<dbReference type="InterPro" id="IPR000700">
    <property type="entry name" value="PAS-assoc_C"/>
</dbReference>
<sequence length="669" mass="75238">MFSSNPSLSFLAGGGEMGQLTREFDWAGTTLGSPTTWPQSLRTTLSILLNSRFPMFLFWGPEQIGFYNDAYRPSLGIDGKHPKILGMPGAEAWPDIWHIIKPLIDGVLAGEEATWSEDQLIPIERNGNLEDVYWTFSYSPVRTESGSIEGVFVTCSETTSRVNMLRELKESNYTQQQLNGDLQHSLRATQLSEARFRNLVEQAPVAIAILEGRSLVIREVNEMILQIWGRDHSVVGKPIHLALPEIQGQPFLALLDHVYISGIPYYGNEAKVLLEQQGELKELYVNFAYKPVKDTDDTTHSIMVIAIDVTEQVEARKAIDEVNARLTIAMEAAALGSTEVEFATGKMQATAQFKKNYGRNPEEDFTYAQLFESIMPEYRQEIKHRVAAAVKNRTVYQAEYEVRWPDGTLHWIAAYGKARYDDEGVARRIVGMTADITDRKTFERRKDDFLSIASHELKTPLTSLKAVLQFLNLIKDQPFTKRHVQLIEQANRSMDKMGRLMDDLLHVNRISEGQLQLQKTWFNSARMLEGCCSSVGLNADEECAVTGDLDLELYADEQRLGQVVINFITNAVKYAPGSPISISIENLGDQVKITVADNGPGIPEEAKSQIFDRYFRASHSSNEYTGLGLGLYISAEIVKRHNGRIGVHSEPGKGSSFWFTLPLEDRSKR</sequence>
<evidence type="ECO:0000259" key="7">
    <source>
        <dbReference type="PROSITE" id="PS50113"/>
    </source>
</evidence>
<dbReference type="InterPro" id="IPR013655">
    <property type="entry name" value="PAS_fold_3"/>
</dbReference>
<dbReference type="InterPro" id="IPR003661">
    <property type="entry name" value="HisK_dim/P_dom"/>
</dbReference>
<dbReference type="Pfam" id="PF00512">
    <property type="entry name" value="HisKA"/>
    <property type="match status" value="1"/>
</dbReference>
<dbReference type="SMART" id="SM00388">
    <property type="entry name" value="HisKA"/>
    <property type="match status" value="1"/>
</dbReference>
<keyword evidence="9" id="KW-1185">Reference proteome</keyword>
<dbReference type="CDD" id="cd00130">
    <property type="entry name" value="PAS"/>
    <property type="match status" value="1"/>
</dbReference>
<dbReference type="Gene3D" id="3.30.450.20">
    <property type="entry name" value="PAS domain"/>
    <property type="match status" value="3"/>
</dbReference>
<dbReference type="PRINTS" id="PR00344">
    <property type="entry name" value="BCTRLSENSOR"/>
</dbReference>
<dbReference type="SUPFAM" id="SSF55874">
    <property type="entry name" value="ATPase domain of HSP90 chaperone/DNA topoisomerase II/histidine kinase"/>
    <property type="match status" value="1"/>
</dbReference>
<dbReference type="AlphaFoldDB" id="A0A7K1XYI1"/>
<dbReference type="InterPro" id="IPR004358">
    <property type="entry name" value="Sig_transdc_His_kin-like_C"/>
</dbReference>
<evidence type="ECO:0000259" key="6">
    <source>
        <dbReference type="PROSITE" id="PS50109"/>
    </source>
</evidence>
<dbReference type="Proteomes" id="UP000451233">
    <property type="component" value="Unassembled WGS sequence"/>
</dbReference>
<dbReference type="Pfam" id="PF08448">
    <property type="entry name" value="PAS_4"/>
    <property type="match status" value="1"/>
</dbReference>
<dbReference type="Gene3D" id="3.30.565.10">
    <property type="entry name" value="Histidine kinase-like ATPase, C-terminal domain"/>
    <property type="match status" value="1"/>
</dbReference>
<reference evidence="8 9" key="1">
    <citation type="submission" date="2019-11" db="EMBL/GenBank/DDBJ databases">
        <title>Pedobacter sp. HMF7056 Genome sequencing and assembly.</title>
        <authorList>
            <person name="Kang H."/>
            <person name="Kim H."/>
            <person name="Joh K."/>
        </authorList>
    </citation>
    <scope>NUCLEOTIDE SEQUENCE [LARGE SCALE GENOMIC DNA]</scope>
    <source>
        <strain evidence="8 9">HMF7056</strain>
    </source>
</reference>
<dbReference type="InterPro" id="IPR052162">
    <property type="entry name" value="Sensor_kinase/Photoreceptor"/>
</dbReference>
<keyword evidence="4" id="KW-0808">Transferase</keyword>
<dbReference type="SMART" id="SM00387">
    <property type="entry name" value="HATPase_c"/>
    <property type="match status" value="1"/>
</dbReference>
<comment type="caution">
    <text evidence="8">The sequence shown here is derived from an EMBL/GenBank/DDBJ whole genome shotgun (WGS) entry which is preliminary data.</text>
</comment>
<dbReference type="InterPro" id="IPR001610">
    <property type="entry name" value="PAC"/>
</dbReference>
<dbReference type="CDD" id="cd00075">
    <property type="entry name" value="HATPase"/>
    <property type="match status" value="1"/>
</dbReference>
<dbReference type="InterPro" id="IPR005467">
    <property type="entry name" value="His_kinase_dom"/>
</dbReference>
<dbReference type="PANTHER" id="PTHR43304:SF1">
    <property type="entry name" value="PAC DOMAIN-CONTAINING PROTEIN"/>
    <property type="match status" value="1"/>
</dbReference>
<dbReference type="InterPro" id="IPR003594">
    <property type="entry name" value="HATPase_dom"/>
</dbReference>
<dbReference type="Pfam" id="PF13188">
    <property type="entry name" value="PAS_8"/>
    <property type="match status" value="1"/>
</dbReference>
<dbReference type="SUPFAM" id="SSF47384">
    <property type="entry name" value="Homodimeric domain of signal transducing histidine kinase"/>
    <property type="match status" value="1"/>
</dbReference>
<feature type="domain" description="Histidine kinase" evidence="6">
    <location>
        <begin position="452"/>
        <end position="665"/>
    </location>
</feature>
<dbReference type="NCBIfam" id="TIGR00229">
    <property type="entry name" value="sensory_box"/>
    <property type="match status" value="2"/>
</dbReference>
<evidence type="ECO:0000256" key="1">
    <source>
        <dbReference type="ARBA" id="ARBA00000085"/>
    </source>
</evidence>
<dbReference type="SMART" id="SM00086">
    <property type="entry name" value="PAC"/>
    <property type="match status" value="2"/>
</dbReference>
<dbReference type="EMBL" id="WVHS01000002">
    <property type="protein sequence ID" value="MXV15799.1"/>
    <property type="molecule type" value="Genomic_DNA"/>
</dbReference>
<feature type="domain" description="PAC" evidence="7">
    <location>
        <begin position="266"/>
        <end position="321"/>
    </location>
</feature>
<evidence type="ECO:0000313" key="8">
    <source>
        <dbReference type="EMBL" id="MXV15799.1"/>
    </source>
</evidence>
<dbReference type="PROSITE" id="PS50113">
    <property type="entry name" value="PAC"/>
    <property type="match status" value="2"/>
</dbReference>
<keyword evidence="3" id="KW-0597">Phosphoprotein</keyword>
<dbReference type="Pfam" id="PF08447">
    <property type="entry name" value="PAS_3"/>
    <property type="match status" value="1"/>
</dbReference>
<dbReference type="InterPro" id="IPR036890">
    <property type="entry name" value="HATPase_C_sf"/>
</dbReference>
<proteinExistence type="predicted"/>
<dbReference type="FunFam" id="3.30.565.10:FF:000006">
    <property type="entry name" value="Sensor histidine kinase WalK"/>
    <property type="match status" value="1"/>
</dbReference>
<dbReference type="InterPro" id="IPR000014">
    <property type="entry name" value="PAS"/>
</dbReference>
<dbReference type="InterPro" id="IPR036097">
    <property type="entry name" value="HisK_dim/P_sf"/>
</dbReference>
<dbReference type="PROSITE" id="PS50109">
    <property type="entry name" value="HIS_KIN"/>
    <property type="match status" value="1"/>
</dbReference>
<evidence type="ECO:0000256" key="3">
    <source>
        <dbReference type="ARBA" id="ARBA00022553"/>
    </source>
</evidence>